<feature type="region of interest" description="Disordered" evidence="1">
    <location>
        <begin position="20"/>
        <end position="51"/>
    </location>
</feature>
<dbReference type="Gene3D" id="3.30.2010.10">
    <property type="entry name" value="Metalloproteases ('zincins'), catalytic domain"/>
    <property type="match status" value="1"/>
</dbReference>
<evidence type="ECO:0000313" key="4">
    <source>
        <dbReference type="Proteomes" id="UP000268329"/>
    </source>
</evidence>
<gene>
    <name evidence="3" type="ORF">D9753_22685</name>
</gene>
<dbReference type="InterPro" id="IPR002725">
    <property type="entry name" value="YgjP-like_metallopeptidase"/>
</dbReference>
<dbReference type="Pfam" id="PF01863">
    <property type="entry name" value="YgjP-like"/>
    <property type="match status" value="1"/>
</dbReference>
<dbReference type="PANTHER" id="PTHR30399">
    <property type="entry name" value="UNCHARACTERIZED PROTEIN YGJP"/>
    <property type="match status" value="1"/>
</dbReference>
<dbReference type="KEGG" id="sdd:D9753_22685"/>
<dbReference type="Proteomes" id="UP000268329">
    <property type="component" value="Chromosome"/>
</dbReference>
<name>A0A3G2JLM0_9ACTN</name>
<sequence length="302" mass="33817">MSGPWAETGRRWRTPLSAWRPSRRTTCGSSEAGRGENRRVTVPADPSTYSAPEAHLTVDGLSLRVCASARRKRFALTVETDATLTLHTPAGRSTAEAEQFVRAHRDWLLTKRRERERTRPLSPVKQLADGEVFRYLGRTYRLAVSGEEGAGGGVRLIAGRLIMGTDLAAQPQAGRAALVDWYCRAGRNWTGHRLQPWAARMGVAEPELDVRDLGDRWGSYRPPQAGAGAKGLMSLGWPLFQLPMHLIDYVIAHELAHVKVSGHREDFWRLLRIALPEYEERRADLDELGRRLWMGDIRVGPG</sequence>
<dbReference type="EMBL" id="CP033073">
    <property type="protein sequence ID" value="AYN41222.1"/>
    <property type="molecule type" value="Genomic_DNA"/>
</dbReference>
<dbReference type="CDD" id="cd07344">
    <property type="entry name" value="M48_yhfN_like"/>
    <property type="match status" value="1"/>
</dbReference>
<evidence type="ECO:0000259" key="2">
    <source>
        <dbReference type="Pfam" id="PF01863"/>
    </source>
</evidence>
<protein>
    <submittedName>
        <fullName evidence="3">M48 family peptidase</fullName>
    </submittedName>
</protein>
<dbReference type="PANTHER" id="PTHR30399:SF1">
    <property type="entry name" value="UTP PYROPHOSPHATASE"/>
    <property type="match status" value="1"/>
</dbReference>
<organism evidence="3 4">
    <name type="scientific">Streptomyces dangxiongensis</name>
    <dbReference type="NCBI Taxonomy" id="1442032"/>
    <lineage>
        <taxon>Bacteria</taxon>
        <taxon>Bacillati</taxon>
        <taxon>Actinomycetota</taxon>
        <taxon>Actinomycetes</taxon>
        <taxon>Kitasatosporales</taxon>
        <taxon>Streptomycetaceae</taxon>
        <taxon>Streptomyces</taxon>
    </lineage>
</organism>
<evidence type="ECO:0000256" key="1">
    <source>
        <dbReference type="SAM" id="MobiDB-lite"/>
    </source>
</evidence>
<keyword evidence="4" id="KW-1185">Reference proteome</keyword>
<dbReference type="AlphaFoldDB" id="A0A3G2JLM0"/>
<proteinExistence type="predicted"/>
<evidence type="ECO:0000313" key="3">
    <source>
        <dbReference type="EMBL" id="AYN41222.1"/>
    </source>
</evidence>
<accession>A0A3G2JLM0</accession>
<feature type="domain" description="YgjP-like metallopeptidase" evidence="2">
    <location>
        <begin position="72"/>
        <end position="287"/>
    </location>
</feature>
<reference evidence="3 4" key="1">
    <citation type="submission" date="2018-10" db="EMBL/GenBank/DDBJ databases">
        <title>The genome of Streptomyces dangxiongensis Z022.</title>
        <authorList>
            <person name="Zhang B."/>
        </authorList>
    </citation>
    <scope>NUCLEOTIDE SEQUENCE [LARGE SCALE GENOMIC DNA]</scope>
    <source>
        <strain evidence="3 4">Z022</strain>
    </source>
</reference>
<dbReference type="OrthoDB" id="9811177at2"/>
<dbReference type="InterPro" id="IPR053136">
    <property type="entry name" value="UTP_pyrophosphatase-like"/>
</dbReference>